<gene>
    <name evidence="3" type="ORF">NMOB1V02_LOCUS1745</name>
</gene>
<dbReference type="PANTHER" id="PTHR11102">
    <property type="entry name" value="SEL-1-LIKE PROTEIN"/>
    <property type="match status" value="1"/>
</dbReference>
<dbReference type="EMBL" id="OA882221">
    <property type="protein sequence ID" value="CAD7273876.1"/>
    <property type="molecule type" value="Genomic_DNA"/>
</dbReference>
<organism evidence="3">
    <name type="scientific">Notodromas monacha</name>
    <dbReference type="NCBI Taxonomy" id="399045"/>
    <lineage>
        <taxon>Eukaryota</taxon>
        <taxon>Metazoa</taxon>
        <taxon>Ecdysozoa</taxon>
        <taxon>Arthropoda</taxon>
        <taxon>Crustacea</taxon>
        <taxon>Oligostraca</taxon>
        <taxon>Ostracoda</taxon>
        <taxon>Podocopa</taxon>
        <taxon>Podocopida</taxon>
        <taxon>Cypridocopina</taxon>
        <taxon>Cypridoidea</taxon>
        <taxon>Cyprididae</taxon>
        <taxon>Notodromas</taxon>
    </lineage>
</organism>
<sequence length="816" mass="90667">MEASQRLAATSGETLAKQMCRVSAYDSVAEAPLLYRTLQTASLVNNGRGLQERALSRPILYPLGTAAGTWPGKVKVKYECKINSKSFDQIGNGVQFCRISKLNVRDVTTVKRHGGALGYHGLTAFGYPMHISDIRRMRRVKFQAYNEEAAQGEILGEDQKKLSDEEEEETVPSVETAASKRAKVLEKLEEIGKFLEDTEFLGLDTNILGIDDPRHSSKHRKDAGVHSSEPSETDEKFSEELNIVKVVYRSLNSEDIDRAEGTDDLLGEFKSHSSSTPQPVTALTEEEQHAEEMYQNAVSLMKSSTTRKEGFALLQEAAEQNLSAAEKLGWSYLFGDPERSIPDAVKWFKLLADKGHPGGHTGLGFLFSTGIGVPVNPAKSLTYYTFGALGGNPFAQMAVGYRHWSGVGTQVSCESALMYYRKVAANVADDVSLTGGPVIQRIRLLDESENPGSASSLLDEDLLQYYQLLAEKGDIQAQVGLGQLYYQGGRGVEPDPYKAIEYFLAAADAGNANALAFLGKMYLEGNEAVQQNNETAMKYFTKAAQMGNPVGQGGLGLMYLYGKGVDKDYSRALRYFIQAAEQGWVDGQLQLGKMYYHGLGVRRDYKMAIKYFNLASQSGHLLAIYYLAQMHATGIGMMRSCHAAMELLKNVAERGKWAEKFMEAHHDYRNGRTEDALIKYMFLADLGYEVAQSNAGFIFDQSEGKSGNFAEFLGMEMYRRALLYWGRAAAQGYSWARVKLGDYHYNGWGTDVDFEVAASHYRLASDQDHNAQAMFNLGYMYEHGLGLKQDFHLAKRFYDMAAETSPDAQVRRDEFL</sequence>
<dbReference type="GO" id="GO:0005789">
    <property type="term" value="C:endoplasmic reticulum membrane"/>
    <property type="evidence" value="ECO:0007669"/>
    <property type="project" value="TreeGrafter"/>
</dbReference>
<evidence type="ECO:0000313" key="3">
    <source>
        <dbReference type="EMBL" id="CAD7273876.1"/>
    </source>
</evidence>
<dbReference type="Proteomes" id="UP000678499">
    <property type="component" value="Unassembled WGS sequence"/>
</dbReference>
<keyword evidence="4" id="KW-1185">Reference proteome</keyword>
<reference evidence="3" key="1">
    <citation type="submission" date="2020-11" db="EMBL/GenBank/DDBJ databases">
        <authorList>
            <person name="Tran Van P."/>
        </authorList>
    </citation>
    <scope>NUCLEOTIDE SEQUENCE</scope>
</reference>
<dbReference type="PANTHER" id="PTHR11102:SF147">
    <property type="entry name" value="SEL1L ADAPTOR SUBUNIT OF ERAD E3 UBIQUITIN LIGASE"/>
    <property type="match status" value="1"/>
</dbReference>
<evidence type="ECO:0000313" key="4">
    <source>
        <dbReference type="Proteomes" id="UP000678499"/>
    </source>
</evidence>
<feature type="region of interest" description="Disordered" evidence="2">
    <location>
        <begin position="155"/>
        <end position="175"/>
    </location>
</feature>
<accession>A0A7R9BH90</accession>
<dbReference type="GO" id="GO:0036503">
    <property type="term" value="P:ERAD pathway"/>
    <property type="evidence" value="ECO:0007669"/>
    <property type="project" value="TreeGrafter"/>
</dbReference>
<dbReference type="Gene3D" id="1.25.40.10">
    <property type="entry name" value="Tetratricopeptide repeat domain"/>
    <property type="match status" value="2"/>
</dbReference>
<feature type="region of interest" description="Disordered" evidence="2">
    <location>
        <begin position="209"/>
        <end position="236"/>
    </location>
</feature>
<dbReference type="InterPro" id="IPR006597">
    <property type="entry name" value="Sel1-like"/>
</dbReference>
<dbReference type="OrthoDB" id="27934at2759"/>
<protein>
    <submittedName>
        <fullName evidence="3">Uncharacterized protein</fullName>
    </submittedName>
</protein>
<name>A0A7R9BH90_9CRUS</name>
<evidence type="ECO:0000256" key="1">
    <source>
        <dbReference type="ARBA" id="ARBA00038101"/>
    </source>
</evidence>
<comment type="similarity">
    <text evidence="1">Belongs to the sel-1 family.</text>
</comment>
<dbReference type="InterPro" id="IPR011990">
    <property type="entry name" value="TPR-like_helical_dom_sf"/>
</dbReference>
<evidence type="ECO:0000256" key="2">
    <source>
        <dbReference type="SAM" id="MobiDB-lite"/>
    </source>
</evidence>
<dbReference type="InterPro" id="IPR050767">
    <property type="entry name" value="Sel1_AlgK"/>
</dbReference>
<dbReference type="Pfam" id="PF08238">
    <property type="entry name" value="Sel1"/>
    <property type="match status" value="10"/>
</dbReference>
<dbReference type="SMART" id="SM00671">
    <property type="entry name" value="SEL1"/>
    <property type="match status" value="10"/>
</dbReference>
<dbReference type="AlphaFoldDB" id="A0A7R9BH90"/>
<dbReference type="EMBL" id="CAJPEX010000184">
    <property type="protein sequence ID" value="CAG0914028.1"/>
    <property type="molecule type" value="Genomic_DNA"/>
</dbReference>
<dbReference type="SUPFAM" id="SSF81901">
    <property type="entry name" value="HCP-like"/>
    <property type="match status" value="3"/>
</dbReference>
<proteinExistence type="inferred from homology"/>